<dbReference type="InterPro" id="IPR020825">
    <property type="entry name" value="Phe-tRNA_synthase-like_B3/B4"/>
</dbReference>
<dbReference type="OrthoDB" id="9805455at2"/>
<keyword evidence="8 15" id="KW-0547">Nucleotide-binding</keyword>
<gene>
    <name evidence="15" type="primary">pheT</name>
    <name evidence="20" type="ORF">EII34_15215</name>
</gene>
<dbReference type="InterPro" id="IPR036690">
    <property type="entry name" value="Fdx_antiC-bd_sf"/>
</dbReference>
<dbReference type="GO" id="GO:0006432">
    <property type="term" value="P:phenylalanyl-tRNA aminoacylation"/>
    <property type="evidence" value="ECO:0007669"/>
    <property type="project" value="UniProtKB-UniRule"/>
</dbReference>
<evidence type="ECO:0000256" key="13">
    <source>
        <dbReference type="ARBA" id="ARBA00023146"/>
    </source>
</evidence>
<dbReference type="InterPro" id="IPR005121">
    <property type="entry name" value="Fdx_antiC-bd"/>
</dbReference>
<evidence type="ECO:0000256" key="2">
    <source>
        <dbReference type="ARBA" id="ARBA00008653"/>
    </source>
</evidence>
<evidence type="ECO:0000256" key="10">
    <source>
        <dbReference type="ARBA" id="ARBA00022842"/>
    </source>
</evidence>
<dbReference type="SUPFAM" id="SSF54991">
    <property type="entry name" value="Anticodon-binding domain of PheRS"/>
    <property type="match status" value="1"/>
</dbReference>
<dbReference type="InterPro" id="IPR002547">
    <property type="entry name" value="tRNA-bd_dom"/>
</dbReference>
<dbReference type="Gene3D" id="3.50.40.10">
    <property type="entry name" value="Phenylalanyl-trna Synthetase, Chain B, domain 3"/>
    <property type="match status" value="1"/>
</dbReference>
<name>A0A3P1T149_9ACTN</name>
<dbReference type="EC" id="6.1.1.20" evidence="15"/>
<evidence type="ECO:0000256" key="11">
    <source>
        <dbReference type="ARBA" id="ARBA00022884"/>
    </source>
</evidence>
<comment type="subcellular location">
    <subcellularLocation>
        <location evidence="1 15">Cytoplasm</location>
    </subcellularLocation>
</comment>
<evidence type="ECO:0000256" key="16">
    <source>
        <dbReference type="PROSITE-ProRule" id="PRU00209"/>
    </source>
</evidence>
<dbReference type="SMART" id="SM00896">
    <property type="entry name" value="FDX-ACB"/>
    <property type="match status" value="1"/>
</dbReference>
<dbReference type="GO" id="GO:0005524">
    <property type="term" value="F:ATP binding"/>
    <property type="evidence" value="ECO:0007669"/>
    <property type="project" value="UniProtKB-UniRule"/>
</dbReference>
<dbReference type="GO" id="GO:0000049">
    <property type="term" value="F:tRNA binding"/>
    <property type="evidence" value="ECO:0007669"/>
    <property type="project" value="UniProtKB-UniRule"/>
</dbReference>
<feature type="domain" description="FDX-ACB" evidence="18">
    <location>
        <begin position="738"/>
        <end position="830"/>
    </location>
</feature>
<dbReference type="Pfam" id="PF03147">
    <property type="entry name" value="FDX-ACB"/>
    <property type="match status" value="1"/>
</dbReference>
<dbReference type="AlphaFoldDB" id="A0A3P1T149"/>
<feature type="binding site" evidence="15">
    <location>
        <position position="473"/>
    </location>
    <ligand>
        <name>Mg(2+)</name>
        <dbReference type="ChEBI" id="CHEBI:18420"/>
        <note>shared with alpha subunit</note>
    </ligand>
</feature>
<evidence type="ECO:0000256" key="8">
    <source>
        <dbReference type="ARBA" id="ARBA00022741"/>
    </source>
</evidence>
<dbReference type="PANTHER" id="PTHR10947:SF0">
    <property type="entry name" value="PHENYLALANINE--TRNA LIGASE BETA SUBUNIT"/>
    <property type="match status" value="1"/>
</dbReference>
<comment type="catalytic activity">
    <reaction evidence="14 15">
        <text>tRNA(Phe) + L-phenylalanine + ATP = L-phenylalanyl-tRNA(Phe) + AMP + diphosphate + H(+)</text>
        <dbReference type="Rhea" id="RHEA:19413"/>
        <dbReference type="Rhea" id="RHEA-COMP:9668"/>
        <dbReference type="Rhea" id="RHEA-COMP:9699"/>
        <dbReference type="ChEBI" id="CHEBI:15378"/>
        <dbReference type="ChEBI" id="CHEBI:30616"/>
        <dbReference type="ChEBI" id="CHEBI:33019"/>
        <dbReference type="ChEBI" id="CHEBI:58095"/>
        <dbReference type="ChEBI" id="CHEBI:78442"/>
        <dbReference type="ChEBI" id="CHEBI:78531"/>
        <dbReference type="ChEBI" id="CHEBI:456215"/>
        <dbReference type="EC" id="6.1.1.20"/>
    </reaction>
</comment>
<evidence type="ECO:0000259" key="18">
    <source>
        <dbReference type="PROSITE" id="PS51447"/>
    </source>
</evidence>
<keyword evidence="7 15" id="KW-0479">Metal-binding</keyword>
<evidence type="ECO:0000256" key="6">
    <source>
        <dbReference type="ARBA" id="ARBA00022598"/>
    </source>
</evidence>
<dbReference type="Gene3D" id="3.30.70.380">
    <property type="entry name" value="Ferrodoxin-fold anticodon-binding domain"/>
    <property type="match status" value="1"/>
</dbReference>
<dbReference type="InterPro" id="IPR012340">
    <property type="entry name" value="NA-bd_OB-fold"/>
</dbReference>
<feature type="binding site" evidence="15">
    <location>
        <position position="476"/>
    </location>
    <ligand>
        <name>Mg(2+)</name>
        <dbReference type="ChEBI" id="CHEBI:18420"/>
        <note>shared with alpha subunit</note>
    </ligand>
</feature>
<comment type="similarity">
    <text evidence="2 15">Belongs to the phenylalanyl-tRNA synthetase beta subunit family. Type 1 subfamily.</text>
</comment>
<dbReference type="InterPro" id="IPR033714">
    <property type="entry name" value="tRNA_bind_bactPheRS"/>
</dbReference>
<dbReference type="CDD" id="cd02796">
    <property type="entry name" value="tRNA_bind_bactPheRS"/>
    <property type="match status" value="1"/>
</dbReference>
<evidence type="ECO:0000313" key="20">
    <source>
        <dbReference type="EMBL" id="RRD03161.1"/>
    </source>
</evidence>
<proteinExistence type="inferred from homology"/>
<sequence length="831" mass="89441">MKAPISWLRELVRLPAETTTAEIAEKFTALGLTVEHIETTGPGVTGPLVVGKVLSFTEEPQKNGKTIRYCRVDVGEHNDAATDEHPASRGIVCGAHNFEEGTLVVVALPGAVLPGDFRISSRKTYGHISDGMICAEDELGLGTDHSGIMVLSPKLGLAPGDDALEALWTRDEVLDIDVTPDLGHCLSLRGLAREAATVHDVAYHDRYDTPMPEPIRAGYPIANLSDRCTAFVALTIEGFDPAAATPRFMVERLQAAGVRSISLPVDVTNYVMLESGQPLHAYDAEKLVGPIRVRLATAGEELTTLDGVRRRLDIDDLLITDDSGPIGLAGVMGGETTEVSETTSAIVLEAAAFSPASVSRTFRRHGLPSEASKRFERTVDPALPFAAARRAADLLVEHGGGRVLDGFTVVGGAPAWHRIDMRAGLIPAILGGDISTFESIRVLEAGGCRVTALGDSLTVEVPTWRGDLRDPYDIVEEVGRKVGYHRIGRRVPIAPPGRGLTTTQRTRRAIMRAVAEAGFTEVLSLPFISESDLDRLRLDPWDPRRLVVRLANPLAETTPFLRTSLLPGLFMSVARNTSRSLDDLALFERGSVWFDRGGKAAPRPGVEQRPTSDELAAIEAALPEQPEMIAAVVTGNWQPAGWHGPAVPADWRHVVAFAETVCRVAGRRLERMNATTAPWHPGRCAELLVGGTHIGHAGELHPDVIRDFGLPARTCAVELNLTALFGRDTEPVRIDQLTGFPLAKEDVALVVDEGTPAEAVRLALVEGAGRLLESVTLFDVYRGDQVPQGKKSLAFALRFRGDRTLKDAEAAEARDAAIAVAAKQFGAVQRA</sequence>
<feature type="domain" description="B5" evidence="19">
    <location>
        <begin position="414"/>
        <end position="489"/>
    </location>
</feature>
<dbReference type="NCBIfam" id="TIGR00472">
    <property type="entry name" value="pheT_bact"/>
    <property type="match status" value="1"/>
</dbReference>
<evidence type="ECO:0000256" key="12">
    <source>
        <dbReference type="ARBA" id="ARBA00022917"/>
    </source>
</evidence>
<dbReference type="HAMAP" id="MF_00283">
    <property type="entry name" value="Phe_tRNA_synth_beta1"/>
    <property type="match status" value="1"/>
</dbReference>
<keyword evidence="9 15" id="KW-0067">ATP-binding</keyword>
<comment type="caution">
    <text evidence="20">The sequence shown here is derived from an EMBL/GenBank/DDBJ whole genome shotgun (WGS) entry which is preliminary data.</text>
</comment>
<dbReference type="CDD" id="cd00769">
    <property type="entry name" value="PheRS_beta_core"/>
    <property type="match status" value="1"/>
</dbReference>
<dbReference type="RefSeq" id="WP_124846022.1">
    <property type="nucleotide sequence ID" value="NZ_JAUNKP010000046.1"/>
</dbReference>
<keyword evidence="5 16" id="KW-0820">tRNA-binding</keyword>
<dbReference type="Pfam" id="PF17759">
    <property type="entry name" value="tRNA_synthFbeta"/>
    <property type="match status" value="1"/>
</dbReference>
<dbReference type="Pfam" id="PF01588">
    <property type="entry name" value="tRNA_bind"/>
    <property type="match status" value="1"/>
</dbReference>
<feature type="domain" description="TRNA-binding" evidence="17">
    <location>
        <begin position="42"/>
        <end position="164"/>
    </location>
</feature>
<dbReference type="Gene3D" id="3.30.930.10">
    <property type="entry name" value="Bira Bifunctional Protein, Domain 2"/>
    <property type="match status" value="1"/>
</dbReference>
<evidence type="ECO:0000259" key="19">
    <source>
        <dbReference type="PROSITE" id="PS51483"/>
    </source>
</evidence>
<organism evidence="20 21">
    <name type="scientific">Arachnia propionica</name>
    <dbReference type="NCBI Taxonomy" id="1750"/>
    <lineage>
        <taxon>Bacteria</taxon>
        <taxon>Bacillati</taxon>
        <taxon>Actinomycetota</taxon>
        <taxon>Actinomycetes</taxon>
        <taxon>Propionibacteriales</taxon>
        <taxon>Propionibacteriaceae</taxon>
        <taxon>Arachnia</taxon>
    </lineage>
</organism>
<dbReference type="InterPro" id="IPR005147">
    <property type="entry name" value="tRNA_synthase_B5-dom"/>
</dbReference>
<dbReference type="SUPFAM" id="SSF55681">
    <property type="entry name" value="Class II aaRS and biotin synthetases"/>
    <property type="match status" value="1"/>
</dbReference>
<feature type="binding site" evidence="15">
    <location>
        <position position="477"/>
    </location>
    <ligand>
        <name>Mg(2+)</name>
        <dbReference type="ChEBI" id="CHEBI:18420"/>
        <note>shared with alpha subunit</note>
    </ligand>
</feature>
<dbReference type="SMART" id="SM00874">
    <property type="entry name" value="B5"/>
    <property type="match status" value="1"/>
</dbReference>
<dbReference type="InterPro" id="IPR005146">
    <property type="entry name" value="B3/B4_tRNA-bd"/>
</dbReference>
<dbReference type="GO" id="GO:0009328">
    <property type="term" value="C:phenylalanine-tRNA ligase complex"/>
    <property type="evidence" value="ECO:0007669"/>
    <property type="project" value="TreeGrafter"/>
</dbReference>
<dbReference type="InterPro" id="IPR004532">
    <property type="entry name" value="Phe-tRNA-ligase_IIc_bsu_bact"/>
</dbReference>
<dbReference type="PROSITE" id="PS50886">
    <property type="entry name" value="TRBD"/>
    <property type="match status" value="1"/>
</dbReference>
<dbReference type="SMART" id="SM00873">
    <property type="entry name" value="B3_4"/>
    <property type="match status" value="1"/>
</dbReference>
<comment type="subunit">
    <text evidence="3 15">Tetramer of two alpha and two beta subunits.</text>
</comment>
<evidence type="ECO:0000256" key="1">
    <source>
        <dbReference type="ARBA" id="ARBA00004496"/>
    </source>
</evidence>
<dbReference type="Gene3D" id="2.40.50.140">
    <property type="entry name" value="Nucleic acid-binding proteins"/>
    <property type="match status" value="1"/>
</dbReference>
<dbReference type="InterPro" id="IPR045060">
    <property type="entry name" value="Phe-tRNA-ligase_IIc_bsu"/>
</dbReference>
<evidence type="ECO:0000256" key="4">
    <source>
        <dbReference type="ARBA" id="ARBA00022490"/>
    </source>
</evidence>
<dbReference type="Proteomes" id="UP000280819">
    <property type="component" value="Unassembled WGS sequence"/>
</dbReference>
<keyword evidence="13 15" id="KW-0030">Aminoacyl-tRNA synthetase</keyword>
<evidence type="ECO:0000259" key="17">
    <source>
        <dbReference type="PROSITE" id="PS50886"/>
    </source>
</evidence>
<dbReference type="GO" id="GO:0004826">
    <property type="term" value="F:phenylalanine-tRNA ligase activity"/>
    <property type="evidence" value="ECO:0007669"/>
    <property type="project" value="UniProtKB-UniRule"/>
</dbReference>
<keyword evidence="10 15" id="KW-0460">Magnesium</keyword>
<dbReference type="GO" id="GO:0000287">
    <property type="term" value="F:magnesium ion binding"/>
    <property type="evidence" value="ECO:0007669"/>
    <property type="project" value="UniProtKB-UniRule"/>
</dbReference>
<dbReference type="SUPFAM" id="SSF56037">
    <property type="entry name" value="PheT/TilS domain"/>
    <property type="match status" value="1"/>
</dbReference>
<dbReference type="Gene3D" id="3.30.56.10">
    <property type="match status" value="2"/>
</dbReference>
<dbReference type="Pfam" id="PF03483">
    <property type="entry name" value="B3_4"/>
    <property type="match status" value="1"/>
</dbReference>
<evidence type="ECO:0000256" key="3">
    <source>
        <dbReference type="ARBA" id="ARBA00011209"/>
    </source>
</evidence>
<evidence type="ECO:0000256" key="7">
    <source>
        <dbReference type="ARBA" id="ARBA00022723"/>
    </source>
</evidence>
<protein>
    <recommendedName>
        <fullName evidence="15">Phenylalanine--tRNA ligase beta subunit</fullName>
        <ecNumber evidence="15">6.1.1.20</ecNumber>
    </recommendedName>
    <alternativeName>
        <fullName evidence="15">Phenylalanyl-tRNA synthetase beta subunit</fullName>
        <shortName evidence="15">PheRS</shortName>
    </alternativeName>
</protein>
<accession>A0A3P1T149</accession>
<evidence type="ECO:0000256" key="14">
    <source>
        <dbReference type="ARBA" id="ARBA00049255"/>
    </source>
</evidence>
<keyword evidence="4 15" id="KW-0963">Cytoplasm</keyword>
<dbReference type="PROSITE" id="PS51447">
    <property type="entry name" value="FDX_ACB"/>
    <property type="match status" value="1"/>
</dbReference>
<feature type="binding site" evidence="15">
    <location>
        <position position="467"/>
    </location>
    <ligand>
        <name>Mg(2+)</name>
        <dbReference type="ChEBI" id="CHEBI:18420"/>
        <note>shared with alpha subunit</note>
    </ligand>
</feature>
<dbReference type="FunFam" id="3.30.930.10:FF:000130">
    <property type="entry name" value="Phenylalanine--tRNA ligase beta subunit"/>
    <property type="match status" value="1"/>
</dbReference>
<dbReference type="InterPro" id="IPR045864">
    <property type="entry name" value="aa-tRNA-synth_II/BPL/LPL"/>
</dbReference>
<dbReference type="InterPro" id="IPR009061">
    <property type="entry name" value="DNA-bd_dom_put_sf"/>
</dbReference>
<dbReference type="PROSITE" id="PS51483">
    <property type="entry name" value="B5"/>
    <property type="match status" value="1"/>
</dbReference>
<dbReference type="EMBL" id="RQZG01000026">
    <property type="protein sequence ID" value="RRD03161.1"/>
    <property type="molecule type" value="Genomic_DNA"/>
</dbReference>
<evidence type="ECO:0000313" key="21">
    <source>
        <dbReference type="Proteomes" id="UP000280819"/>
    </source>
</evidence>
<evidence type="ECO:0000256" key="5">
    <source>
        <dbReference type="ARBA" id="ARBA00022555"/>
    </source>
</evidence>
<evidence type="ECO:0000256" key="9">
    <source>
        <dbReference type="ARBA" id="ARBA00022840"/>
    </source>
</evidence>
<evidence type="ECO:0000256" key="15">
    <source>
        <dbReference type="HAMAP-Rule" id="MF_00283"/>
    </source>
</evidence>
<keyword evidence="11 16" id="KW-0694">RNA-binding</keyword>
<dbReference type="Pfam" id="PF03484">
    <property type="entry name" value="B5"/>
    <property type="match status" value="1"/>
</dbReference>
<keyword evidence="12 15" id="KW-0648">Protein biosynthesis</keyword>
<keyword evidence="6 15" id="KW-0436">Ligase</keyword>
<dbReference type="SUPFAM" id="SSF50249">
    <property type="entry name" value="Nucleic acid-binding proteins"/>
    <property type="match status" value="1"/>
</dbReference>
<reference evidence="20 21" key="1">
    <citation type="submission" date="2018-11" db="EMBL/GenBank/DDBJ databases">
        <title>Genomes From Bacteria Associated with the Canine Oral Cavity: a Test Case for Automated Genome-Based Taxonomic Assignment.</title>
        <authorList>
            <person name="Coil D.A."/>
            <person name="Jospin G."/>
            <person name="Darling A.E."/>
            <person name="Wallis C."/>
            <person name="Davis I.J."/>
            <person name="Harris S."/>
            <person name="Eisen J.A."/>
            <person name="Holcombe L.J."/>
            <person name="O'Flynn C."/>
        </authorList>
    </citation>
    <scope>NUCLEOTIDE SEQUENCE [LARGE SCALE GENOMIC DNA]</scope>
    <source>
        <strain evidence="20 21">OH887_COT-365</strain>
    </source>
</reference>
<dbReference type="SUPFAM" id="SSF46955">
    <property type="entry name" value="Putative DNA-binding domain"/>
    <property type="match status" value="1"/>
</dbReference>
<dbReference type="PANTHER" id="PTHR10947">
    <property type="entry name" value="PHENYLALANYL-TRNA SYNTHETASE BETA CHAIN AND LEUCINE-RICH REPEAT-CONTAINING PROTEIN 47"/>
    <property type="match status" value="1"/>
</dbReference>
<comment type="cofactor">
    <cofactor evidence="15">
        <name>Mg(2+)</name>
        <dbReference type="ChEBI" id="CHEBI:18420"/>
    </cofactor>
    <text evidence="15">Binds 2 magnesium ions per tetramer.</text>
</comment>
<dbReference type="InterPro" id="IPR041616">
    <property type="entry name" value="PheRS_beta_core"/>
</dbReference>